<dbReference type="Proteomes" id="UP000275348">
    <property type="component" value="Unassembled WGS sequence"/>
</dbReference>
<comment type="caution">
    <text evidence="2">The sequence shown here is derived from an EMBL/GenBank/DDBJ whole genome shotgun (WGS) entry which is preliminary data.</text>
</comment>
<name>A0A3L9MLE9_9FLAO</name>
<dbReference type="GO" id="GO:0032259">
    <property type="term" value="P:methylation"/>
    <property type="evidence" value="ECO:0007669"/>
    <property type="project" value="UniProtKB-KW"/>
</dbReference>
<dbReference type="Gene3D" id="2.20.25.110">
    <property type="entry name" value="S-adenosyl-L-methionine-dependent methyltransferases"/>
    <property type="match status" value="1"/>
</dbReference>
<proteinExistence type="predicted"/>
<dbReference type="InterPro" id="IPR025714">
    <property type="entry name" value="Methyltranfer_dom"/>
</dbReference>
<dbReference type="OrthoDB" id="9811589at2"/>
<dbReference type="GO" id="GO:0008168">
    <property type="term" value="F:methyltransferase activity"/>
    <property type="evidence" value="ECO:0007669"/>
    <property type="project" value="UniProtKB-KW"/>
</dbReference>
<dbReference type="AlphaFoldDB" id="A0A3L9MLE9"/>
<dbReference type="EMBL" id="RDOJ01000005">
    <property type="protein sequence ID" value="RLZ11499.1"/>
    <property type="molecule type" value="Genomic_DNA"/>
</dbReference>
<dbReference type="Pfam" id="PF13847">
    <property type="entry name" value="Methyltransf_31"/>
    <property type="match status" value="1"/>
</dbReference>
<dbReference type="InterPro" id="IPR029063">
    <property type="entry name" value="SAM-dependent_MTases_sf"/>
</dbReference>
<sequence>MDWFKAWFNTPYYHTLYKNRNDEEARTFIKNVTNFIEIPANSKVMDLACGKGRHSVTLNQLGFDVVGVDLSDESIAYAKQFENETLKFDVHDMRKIYQENEFDAIFNLFTSFGYFDNDDENALVFEAIKKQLKPNGILVFDYLNAEKIVKNLVPYEEKEIDGILFKLTKTITEKNFIKKEIDFYADGQDWHFEEYVKVLYKKDFDLMIEKAGFKIKHVFGNYQLGSFFSDTSSDRLILILENA</sequence>
<reference evidence="2 3" key="1">
    <citation type="submission" date="2018-10" db="EMBL/GenBank/DDBJ databases">
        <authorList>
            <person name="Chen X."/>
        </authorList>
    </citation>
    <scope>NUCLEOTIDE SEQUENCE [LARGE SCALE GENOMIC DNA]</scope>
    <source>
        <strain evidence="2 3">YIM 102668</strain>
    </source>
</reference>
<organism evidence="2 3">
    <name type="scientific">Faecalibacter macacae</name>
    <dbReference type="NCBI Taxonomy" id="1859289"/>
    <lineage>
        <taxon>Bacteria</taxon>
        <taxon>Pseudomonadati</taxon>
        <taxon>Bacteroidota</taxon>
        <taxon>Flavobacteriia</taxon>
        <taxon>Flavobacteriales</taxon>
        <taxon>Weeksellaceae</taxon>
        <taxon>Faecalibacter</taxon>
    </lineage>
</organism>
<feature type="domain" description="Methyltransferase" evidence="1">
    <location>
        <begin position="41"/>
        <end position="158"/>
    </location>
</feature>
<keyword evidence="2" id="KW-0489">Methyltransferase</keyword>
<dbReference type="PANTHER" id="PTHR43861">
    <property type="entry name" value="TRANS-ACONITATE 2-METHYLTRANSFERASE-RELATED"/>
    <property type="match status" value="1"/>
</dbReference>
<dbReference type="CDD" id="cd02440">
    <property type="entry name" value="AdoMet_MTases"/>
    <property type="match status" value="1"/>
</dbReference>
<keyword evidence="3" id="KW-1185">Reference proteome</keyword>
<gene>
    <name evidence="2" type="ORF">EAH69_05515</name>
</gene>
<keyword evidence="2" id="KW-0808">Transferase</keyword>
<dbReference type="SUPFAM" id="SSF53335">
    <property type="entry name" value="S-adenosyl-L-methionine-dependent methyltransferases"/>
    <property type="match status" value="1"/>
</dbReference>
<dbReference type="Gene3D" id="3.40.50.150">
    <property type="entry name" value="Vaccinia Virus protein VP39"/>
    <property type="match status" value="1"/>
</dbReference>
<protein>
    <submittedName>
        <fullName evidence="2">Class I SAM-dependent methyltransferase</fullName>
    </submittedName>
</protein>
<evidence type="ECO:0000313" key="3">
    <source>
        <dbReference type="Proteomes" id="UP000275348"/>
    </source>
</evidence>
<evidence type="ECO:0000313" key="2">
    <source>
        <dbReference type="EMBL" id="RLZ11499.1"/>
    </source>
</evidence>
<evidence type="ECO:0000259" key="1">
    <source>
        <dbReference type="Pfam" id="PF13847"/>
    </source>
</evidence>
<accession>A0A3L9MLE9</accession>
<dbReference type="RefSeq" id="WP_121934179.1">
    <property type="nucleotide sequence ID" value="NZ_RDOJ01000005.1"/>
</dbReference>